<evidence type="ECO:0000256" key="1">
    <source>
        <dbReference type="SAM" id="MobiDB-lite"/>
    </source>
</evidence>
<evidence type="ECO:0008006" key="4">
    <source>
        <dbReference type="Google" id="ProtNLM"/>
    </source>
</evidence>
<dbReference type="EMBL" id="KL198017">
    <property type="protein sequence ID" value="KDQ20554.1"/>
    <property type="molecule type" value="Genomic_DNA"/>
</dbReference>
<evidence type="ECO:0000313" key="2">
    <source>
        <dbReference type="EMBL" id="KDQ20554.1"/>
    </source>
</evidence>
<dbReference type="STRING" id="930990.A0A067MY63"/>
<dbReference type="AlphaFoldDB" id="A0A067MY63"/>
<name>A0A067MY63_BOTB1</name>
<feature type="compositionally biased region" description="Acidic residues" evidence="1">
    <location>
        <begin position="123"/>
        <end position="132"/>
    </location>
</feature>
<organism evidence="2 3">
    <name type="scientific">Botryobasidium botryosum (strain FD-172 SS1)</name>
    <dbReference type="NCBI Taxonomy" id="930990"/>
    <lineage>
        <taxon>Eukaryota</taxon>
        <taxon>Fungi</taxon>
        <taxon>Dikarya</taxon>
        <taxon>Basidiomycota</taxon>
        <taxon>Agaricomycotina</taxon>
        <taxon>Agaricomycetes</taxon>
        <taxon>Cantharellales</taxon>
        <taxon>Botryobasidiaceae</taxon>
        <taxon>Botryobasidium</taxon>
    </lineage>
</organism>
<feature type="compositionally biased region" description="Pro residues" evidence="1">
    <location>
        <begin position="15"/>
        <end position="24"/>
    </location>
</feature>
<dbReference type="Proteomes" id="UP000027195">
    <property type="component" value="Unassembled WGS sequence"/>
</dbReference>
<accession>A0A067MY63</accession>
<dbReference type="InParanoid" id="A0A067MY63"/>
<feature type="region of interest" description="Disordered" evidence="1">
    <location>
        <begin position="1"/>
        <end position="28"/>
    </location>
</feature>
<proteinExistence type="predicted"/>
<protein>
    <recommendedName>
        <fullName evidence="4">Transcriptional regulatory protein RXT2 N-terminal domain-containing protein</fullName>
    </recommendedName>
</protein>
<feature type="compositionally biased region" description="Basic residues" evidence="1">
    <location>
        <begin position="1"/>
        <end position="11"/>
    </location>
</feature>
<dbReference type="OrthoDB" id="3353673at2759"/>
<reference evidence="3" key="1">
    <citation type="journal article" date="2014" name="Proc. Natl. Acad. Sci. U.S.A.">
        <title>Extensive sampling of basidiomycete genomes demonstrates inadequacy of the white-rot/brown-rot paradigm for wood decay fungi.</title>
        <authorList>
            <person name="Riley R."/>
            <person name="Salamov A.A."/>
            <person name="Brown D.W."/>
            <person name="Nagy L.G."/>
            <person name="Floudas D."/>
            <person name="Held B.W."/>
            <person name="Levasseur A."/>
            <person name="Lombard V."/>
            <person name="Morin E."/>
            <person name="Otillar R."/>
            <person name="Lindquist E.A."/>
            <person name="Sun H."/>
            <person name="LaButti K.M."/>
            <person name="Schmutz J."/>
            <person name="Jabbour D."/>
            <person name="Luo H."/>
            <person name="Baker S.E."/>
            <person name="Pisabarro A.G."/>
            <person name="Walton J.D."/>
            <person name="Blanchette R.A."/>
            <person name="Henrissat B."/>
            <person name="Martin F."/>
            <person name="Cullen D."/>
            <person name="Hibbett D.S."/>
            <person name="Grigoriev I.V."/>
        </authorList>
    </citation>
    <scope>NUCLEOTIDE SEQUENCE [LARGE SCALE GENOMIC DNA]</scope>
    <source>
        <strain evidence="3">FD-172 SS1</strain>
    </source>
</reference>
<gene>
    <name evidence="2" type="ORF">BOTBODRAFT_26564</name>
</gene>
<keyword evidence="3" id="KW-1185">Reference proteome</keyword>
<dbReference type="HOGENOM" id="CLU_045445_0_0_1"/>
<evidence type="ECO:0000313" key="3">
    <source>
        <dbReference type="Proteomes" id="UP000027195"/>
    </source>
</evidence>
<feature type="region of interest" description="Disordered" evidence="1">
    <location>
        <begin position="103"/>
        <end position="136"/>
    </location>
</feature>
<sequence length="237" mass="26505">MEERARKRLKRVLPQSPPSSPPMPTLTHLRPVTPPLTASYVPMASQHPNFSSFVLDPSVQHAFTSSNVVELGATATELIEGEGALRRALGALWKALDVDSFRAPAEERNSSRRHTPNYMGNGDNDEDEDDDSSSFRQHMRNGMSEEELPPLQRLFITTQPIMLPGGEPRPLLPQNQVESLEWSLGVLRELADDGREYTDRLEEIREGLAQARAVRKVVWTACREAALDEMEVAPVLD</sequence>